<comment type="caution">
    <text evidence="1">The sequence shown here is derived from an EMBL/GenBank/DDBJ whole genome shotgun (WGS) entry which is preliminary data.</text>
</comment>
<protein>
    <submittedName>
        <fullName evidence="1">Uncharacterized protein DUF748</fullName>
    </submittedName>
</protein>
<dbReference type="InterPro" id="IPR052894">
    <property type="entry name" value="AsmA-related"/>
</dbReference>
<dbReference type="PANTHER" id="PTHR30441">
    <property type="entry name" value="DUF748 DOMAIN-CONTAINING PROTEIN"/>
    <property type="match status" value="1"/>
</dbReference>
<dbReference type="RefSeq" id="WP_113952404.1">
    <property type="nucleotide sequence ID" value="NZ_QNRT01000001.1"/>
</dbReference>
<dbReference type="AlphaFoldDB" id="A0A395JR28"/>
<dbReference type="GO" id="GO:0090313">
    <property type="term" value="P:regulation of protein targeting to membrane"/>
    <property type="evidence" value="ECO:0007669"/>
    <property type="project" value="TreeGrafter"/>
</dbReference>
<dbReference type="InParanoid" id="A0A395JR28"/>
<keyword evidence="2" id="KW-1185">Reference proteome</keyword>
<dbReference type="OrthoDB" id="9771783at2"/>
<name>A0A395JR28_9GAMM</name>
<evidence type="ECO:0000313" key="1">
    <source>
        <dbReference type="EMBL" id="RBP52782.1"/>
    </source>
</evidence>
<proteinExistence type="predicted"/>
<evidence type="ECO:0000313" key="2">
    <source>
        <dbReference type="Proteomes" id="UP000253083"/>
    </source>
</evidence>
<dbReference type="EMBL" id="QNRT01000001">
    <property type="protein sequence ID" value="RBP52782.1"/>
    <property type="molecule type" value="Genomic_DNA"/>
</dbReference>
<accession>A0A395JR28</accession>
<gene>
    <name evidence="1" type="ORF">DFR28_101166</name>
</gene>
<dbReference type="GO" id="GO:0005886">
    <property type="term" value="C:plasma membrane"/>
    <property type="evidence" value="ECO:0007669"/>
    <property type="project" value="TreeGrafter"/>
</dbReference>
<dbReference type="Pfam" id="PF05359">
    <property type="entry name" value="DUF748"/>
    <property type="match status" value="1"/>
</dbReference>
<organism evidence="1 2">
    <name type="scientific">Arenicella xantha</name>
    <dbReference type="NCBI Taxonomy" id="644221"/>
    <lineage>
        <taxon>Bacteria</taxon>
        <taxon>Pseudomonadati</taxon>
        <taxon>Pseudomonadota</taxon>
        <taxon>Gammaproteobacteria</taxon>
        <taxon>Arenicellales</taxon>
        <taxon>Arenicellaceae</taxon>
        <taxon>Arenicella</taxon>
    </lineage>
</organism>
<dbReference type="PANTHER" id="PTHR30441:SF8">
    <property type="entry name" value="DUF748 DOMAIN-CONTAINING PROTEIN"/>
    <property type="match status" value="1"/>
</dbReference>
<sequence length="358" mass="39716">MALLQSYPRSKVLLLTLLILALTTRLMLPSIVETRINRLIAQNPKVDGGINDIDLWLLSGRISINDLVLNKAGAAIPAPIFSADTVTFSVSWRDLFRGRLFGDIVVTRPVLNIVDAGRQENAQTGQEIRWRAALESAYPFEINRIYVRRGEVHFRNFSSQPPVDLYLENIEAQALNLTNELVVEDSKQAQISLSASTIGAGKVRLTSNFNLLRQPAKGELSLEVSELDVTALNDFARAYANLDFQEGTLQADLALATIEDGESFALTGKLQPKVTNLNVLRWQDDVEQQHDTPVILAWEGLVDVAKWLLEVGKQDRLTTEIELNGTLSEPDIDVLSGILGLIKNALLGVFHDEEPEKQ</sequence>
<reference evidence="1 2" key="1">
    <citation type="submission" date="2018-06" db="EMBL/GenBank/DDBJ databases">
        <title>Genomic Encyclopedia of Type Strains, Phase IV (KMG-IV): sequencing the most valuable type-strain genomes for metagenomic binning, comparative biology and taxonomic classification.</title>
        <authorList>
            <person name="Goeker M."/>
        </authorList>
    </citation>
    <scope>NUCLEOTIDE SEQUENCE [LARGE SCALE GENOMIC DNA]</scope>
    <source>
        <strain evidence="1 2">DSM 24032</strain>
    </source>
</reference>
<dbReference type="Proteomes" id="UP000253083">
    <property type="component" value="Unassembled WGS sequence"/>
</dbReference>
<dbReference type="InterPro" id="IPR008023">
    <property type="entry name" value="DUF748"/>
</dbReference>